<dbReference type="VEuPathDB" id="CryptoDB:Vbra_21438"/>
<keyword evidence="2" id="KW-0472">Membrane</keyword>
<gene>
    <name evidence="4" type="ORF">Vbra_21438</name>
</gene>
<feature type="chain" id="PRO_5005189242" evidence="3">
    <location>
        <begin position="20"/>
        <end position="283"/>
    </location>
</feature>
<evidence type="ECO:0000256" key="1">
    <source>
        <dbReference type="SAM" id="MobiDB-lite"/>
    </source>
</evidence>
<accession>A0A0G4FL64</accession>
<evidence type="ECO:0000313" key="5">
    <source>
        <dbReference type="Proteomes" id="UP000041254"/>
    </source>
</evidence>
<feature type="transmembrane region" description="Helical" evidence="2">
    <location>
        <begin position="171"/>
        <end position="192"/>
    </location>
</feature>
<reference evidence="4 5" key="1">
    <citation type="submission" date="2014-11" db="EMBL/GenBank/DDBJ databases">
        <authorList>
            <person name="Zhu J."/>
            <person name="Qi W."/>
            <person name="Song R."/>
        </authorList>
    </citation>
    <scope>NUCLEOTIDE SEQUENCE [LARGE SCALE GENOMIC DNA]</scope>
</reference>
<sequence length="283" mass="30538">MATPRALLMALMVVVRASAAPRGAQARYEDPSAVGEPLRKLQDVCDFHSANCDPSDFSDICSSGHSQREYRGCYSGYEVYDFICSRSPGLYWDIEGSMCCGSCGPHSPHEEPARSNDSPPGRPPEEPGNGSRARHKDGESPAFPGSEKGEYEGNDLPSSDACDLWKCSEEFRASVVAIVVVAVAIVTFIVVYRRCSRCRSKRLTACVDKCLPIRWRSRQRQSSVPTTAPPPKGSPEPVPCPPPLASLSSLPPPSAPPPYDAMHPMAGYLSASPPPSSPPPYDD</sequence>
<dbReference type="Proteomes" id="UP000041254">
    <property type="component" value="Unassembled WGS sequence"/>
</dbReference>
<dbReference type="AlphaFoldDB" id="A0A0G4FL64"/>
<evidence type="ECO:0000256" key="2">
    <source>
        <dbReference type="SAM" id="Phobius"/>
    </source>
</evidence>
<evidence type="ECO:0000313" key="4">
    <source>
        <dbReference type="EMBL" id="CEM14649.1"/>
    </source>
</evidence>
<dbReference type="InParanoid" id="A0A0G4FL64"/>
<protein>
    <submittedName>
        <fullName evidence="4">Uncharacterized protein</fullName>
    </submittedName>
</protein>
<feature type="compositionally biased region" description="Pro residues" evidence="1">
    <location>
        <begin position="227"/>
        <end position="259"/>
    </location>
</feature>
<keyword evidence="2" id="KW-0812">Transmembrane</keyword>
<feature type="compositionally biased region" description="Pro residues" evidence="1">
    <location>
        <begin position="272"/>
        <end position="283"/>
    </location>
</feature>
<proteinExistence type="predicted"/>
<feature type="region of interest" description="Disordered" evidence="1">
    <location>
        <begin position="217"/>
        <end position="283"/>
    </location>
</feature>
<keyword evidence="3" id="KW-0732">Signal</keyword>
<name>A0A0G4FL64_VITBC</name>
<feature type="region of interest" description="Disordered" evidence="1">
    <location>
        <begin position="110"/>
        <end position="155"/>
    </location>
</feature>
<feature type="signal peptide" evidence="3">
    <location>
        <begin position="1"/>
        <end position="19"/>
    </location>
</feature>
<evidence type="ECO:0000256" key="3">
    <source>
        <dbReference type="SAM" id="SignalP"/>
    </source>
</evidence>
<dbReference type="EMBL" id="CDMY01000456">
    <property type="protein sequence ID" value="CEM14649.1"/>
    <property type="molecule type" value="Genomic_DNA"/>
</dbReference>
<keyword evidence="5" id="KW-1185">Reference proteome</keyword>
<organism evidence="4 5">
    <name type="scientific">Vitrella brassicaformis (strain CCMP3155)</name>
    <dbReference type="NCBI Taxonomy" id="1169540"/>
    <lineage>
        <taxon>Eukaryota</taxon>
        <taxon>Sar</taxon>
        <taxon>Alveolata</taxon>
        <taxon>Colpodellida</taxon>
        <taxon>Vitrellaceae</taxon>
        <taxon>Vitrella</taxon>
    </lineage>
</organism>
<keyword evidence="2" id="KW-1133">Transmembrane helix</keyword>